<evidence type="ECO:0000313" key="7">
    <source>
        <dbReference type="EMBL" id="WAI01569.1"/>
    </source>
</evidence>
<keyword evidence="5" id="KW-0472">Membrane</keyword>
<dbReference type="Gene3D" id="3.30.450.20">
    <property type="entry name" value="PAS domain"/>
    <property type="match status" value="2"/>
</dbReference>
<evidence type="ECO:0000256" key="4">
    <source>
        <dbReference type="ARBA" id="ARBA00022989"/>
    </source>
</evidence>
<evidence type="ECO:0000256" key="3">
    <source>
        <dbReference type="ARBA" id="ARBA00022692"/>
    </source>
</evidence>
<accession>A0A9X9T7X9</accession>
<dbReference type="SMART" id="SM01049">
    <property type="entry name" value="Cache_2"/>
    <property type="match status" value="2"/>
</dbReference>
<dbReference type="PROSITE" id="PS51257">
    <property type="entry name" value="PROKAR_LIPOPROTEIN"/>
    <property type="match status" value="1"/>
</dbReference>
<evidence type="ECO:0000256" key="5">
    <source>
        <dbReference type="ARBA" id="ARBA00023136"/>
    </source>
</evidence>
<dbReference type="GeneID" id="76833730"/>
<evidence type="ECO:0000256" key="1">
    <source>
        <dbReference type="ARBA" id="ARBA00004651"/>
    </source>
</evidence>
<evidence type="ECO:0000313" key="8">
    <source>
        <dbReference type="Proteomes" id="UP001163096"/>
    </source>
</evidence>
<dbReference type="Proteomes" id="UP001163096">
    <property type="component" value="Chromosome"/>
</dbReference>
<dbReference type="EMBL" id="CP113361">
    <property type="protein sequence ID" value="WAI01569.1"/>
    <property type="molecule type" value="Genomic_DNA"/>
</dbReference>
<dbReference type="Pfam" id="PF08269">
    <property type="entry name" value="dCache_2"/>
    <property type="match status" value="1"/>
</dbReference>
<feature type="domain" description="Single Cache" evidence="6">
    <location>
        <begin position="425"/>
        <end position="511"/>
    </location>
</feature>
<dbReference type="InterPro" id="IPR004010">
    <property type="entry name" value="Double_Cache_2"/>
</dbReference>
<reference evidence="7" key="1">
    <citation type="submission" date="2022-11" db="EMBL/GenBank/DDBJ databases">
        <title>Complete genome sequence of Methanogenium organophilum DSM 3596.</title>
        <authorList>
            <person name="Chen S.-C."/>
            <person name="Lai S.-J."/>
            <person name="You Y.-T."/>
        </authorList>
    </citation>
    <scope>NUCLEOTIDE SEQUENCE</scope>
    <source>
        <strain evidence="7">DSM 3596</strain>
    </source>
</reference>
<keyword evidence="8" id="KW-1185">Reference proteome</keyword>
<evidence type="ECO:0000256" key="2">
    <source>
        <dbReference type="ARBA" id="ARBA00022475"/>
    </source>
</evidence>
<dbReference type="Pfam" id="PF22309">
    <property type="entry name" value="HK-GC-Chemotax_sensor"/>
    <property type="match status" value="1"/>
</dbReference>
<dbReference type="AlphaFoldDB" id="A0A9X9T7X9"/>
<keyword evidence="2" id="KW-1003">Cell membrane</keyword>
<feature type="domain" description="Single Cache" evidence="6">
    <location>
        <begin position="290"/>
        <end position="374"/>
    </location>
</feature>
<protein>
    <submittedName>
        <fullName evidence="7">Cache domain-containing protein</fullName>
    </submittedName>
</protein>
<dbReference type="InterPro" id="IPR033480">
    <property type="entry name" value="sCache_2"/>
</dbReference>
<evidence type="ECO:0000259" key="6">
    <source>
        <dbReference type="SMART" id="SM01049"/>
    </source>
</evidence>
<keyword evidence="3" id="KW-0812">Transmembrane</keyword>
<dbReference type="GO" id="GO:0005886">
    <property type="term" value="C:plasma membrane"/>
    <property type="evidence" value="ECO:0007669"/>
    <property type="project" value="UniProtKB-SubCell"/>
</dbReference>
<organism evidence="7 8">
    <name type="scientific">Methanogenium organophilum</name>
    <dbReference type="NCBI Taxonomy" id="2199"/>
    <lineage>
        <taxon>Archaea</taxon>
        <taxon>Methanobacteriati</taxon>
        <taxon>Methanobacteriota</taxon>
        <taxon>Stenosarchaea group</taxon>
        <taxon>Methanomicrobia</taxon>
        <taxon>Methanomicrobiales</taxon>
        <taxon>Methanomicrobiaceae</taxon>
        <taxon>Methanogenium</taxon>
    </lineage>
</organism>
<dbReference type="InterPro" id="IPR054513">
    <property type="entry name" value="Dret_0059-like_sensor"/>
</dbReference>
<name>A0A9X9T7X9_METOG</name>
<proteinExistence type="predicted"/>
<dbReference type="RefSeq" id="WP_268186818.1">
    <property type="nucleotide sequence ID" value="NZ_CP113361.1"/>
</dbReference>
<gene>
    <name evidence="7" type="ORF">OU421_01470</name>
</gene>
<dbReference type="KEGG" id="mou:OU421_01470"/>
<keyword evidence="4" id="KW-1133">Transmembrane helix</keyword>
<sequence length="562" mass="61633">MVNRFSVLVIVGVCLCLFSAGCTTSPDATVTPGDNEMTVLLDCAIANVSSGLSQLQESNAENAKELSQTGITGVAANTLLQEKLTGTSPYVISSLAIDPEGIVTAAAPAHYEIIAGMDLGYQSEVQYANEVKEPVLSGIFMLEEGFPGISLSYPIFSDTGAYLGYTDLTFRPEIFLRQYFRPITKETGYEFMVLQTDGTILYETNEEEVGKNTFTDPLYQSTEIQILAEKVVAESSGRGVYTFWDTDWKKEVSRELYWSTVTFDGTEWRVAIIRDINTSLSPTPLPTPRSDTVLDEDILRVESFVEDAAAFAQQNGRDVALAAFNDPEGDFIDGELYIFAYDMNGTTLAHPYQPGIIGENRTAVVDGNGLEIIKCCRDLAARGGGYLYFTFPNPSDSYRDELKLAAIRPVDDTWYVGSGIYIPEMNVALNQTAIDTLIGRVKEAQAFALTTSSYGDNTEIFVAMNEKFGDDANYVFAYDMNGTCLNLPFQPEMTGTDRLNFTDAYGVRAVELEIDAAKRGGGYVYVVYENPDTGMEELKFCYVAPVMDMYFVGSGVYAGAVG</sequence>
<comment type="subcellular location">
    <subcellularLocation>
        <location evidence="1">Cell membrane</location>
        <topology evidence="1">Multi-pass membrane protein</topology>
    </subcellularLocation>
</comment>